<evidence type="ECO:0000313" key="3">
    <source>
        <dbReference type="Proteomes" id="UP001596460"/>
    </source>
</evidence>
<accession>A0ABD5XBD0</accession>
<comment type="caution">
    <text evidence="2">The sequence shown here is derived from an EMBL/GenBank/DDBJ whole genome shotgun (WGS) entry which is preliminary data.</text>
</comment>
<proteinExistence type="predicted"/>
<evidence type="ECO:0000256" key="1">
    <source>
        <dbReference type="SAM" id="MobiDB-lite"/>
    </source>
</evidence>
<dbReference type="EMBL" id="JBHTAB010000001">
    <property type="protein sequence ID" value="MFC7128576.1"/>
    <property type="molecule type" value="Genomic_DNA"/>
</dbReference>
<dbReference type="Proteomes" id="UP001596460">
    <property type="component" value="Unassembled WGS sequence"/>
</dbReference>
<feature type="compositionally biased region" description="Low complexity" evidence="1">
    <location>
        <begin position="1"/>
        <end position="14"/>
    </location>
</feature>
<feature type="compositionally biased region" description="Basic and acidic residues" evidence="1">
    <location>
        <begin position="18"/>
        <end position="30"/>
    </location>
</feature>
<feature type="region of interest" description="Disordered" evidence="1">
    <location>
        <begin position="1"/>
        <end position="43"/>
    </location>
</feature>
<sequence length="43" mass="4435">MSLAVVARGRGAVEAENETGRYRIEPRDEPTGGSAGQGVGADF</sequence>
<protein>
    <submittedName>
        <fullName evidence="2">Uncharacterized protein</fullName>
    </submittedName>
</protein>
<dbReference type="AlphaFoldDB" id="A0ABD5XBD0"/>
<feature type="compositionally biased region" description="Gly residues" evidence="1">
    <location>
        <begin position="33"/>
        <end position="43"/>
    </location>
</feature>
<organism evidence="2 3">
    <name type="scientific">Haloferax chudinovii</name>
    <dbReference type="NCBI Taxonomy" id="1109010"/>
    <lineage>
        <taxon>Archaea</taxon>
        <taxon>Methanobacteriati</taxon>
        <taxon>Methanobacteriota</taxon>
        <taxon>Stenosarchaea group</taxon>
        <taxon>Halobacteria</taxon>
        <taxon>Halobacteriales</taxon>
        <taxon>Haloferacaceae</taxon>
        <taxon>Haloferax</taxon>
    </lineage>
</organism>
<reference evidence="2 3" key="1">
    <citation type="journal article" date="2019" name="Int. J. Syst. Evol. Microbiol.">
        <title>The Global Catalogue of Microorganisms (GCM) 10K type strain sequencing project: providing services to taxonomists for standard genome sequencing and annotation.</title>
        <authorList>
            <consortium name="The Broad Institute Genomics Platform"/>
            <consortium name="The Broad Institute Genome Sequencing Center for Infectious Disease"/>
            <person name="Wu L."/>
            <person name="Ma J."/>
        </authorList>
    </citation>
    <scope>NUCLEOTIDE SEQUENCE [LARGE SCALE GENOMIC DNA]</scope>
    <source>
        <strain evidence="2 3">DSM 26526</strain>
    </source>
</reference>
<dbReference type="RefSeq" id="WP_390242936.1">
    <property type="nucleotide sequence ID" value="NZ_JBHTAB010000001.1"/>
</dbReference>
<name>A0ABD5XBD0_9EURY</name>
<gene>
    <name evidence="2" type="ORF">ACFQI8_04100</name>
</gene>
<keyword evidence="3" id="KW-1185">Reference proteome</keyword>
<evidence type="ECO:0000313" key="2">
    <source>
        <dbReference type="EMBL" id="MFC7128576.1"/>
    </source>
</evidence>